<dbReference type="GO" id="GO:0046872">
    <property type="term" value="F:metal ion binding"/>
    <property type="evidence" value="ECO:0007669"/>
    <property type="project" value="UniProtKB-KW"/>
</dbReference>
<organism evidence="6 7">
    <name type="scientific">Botryosphaeria dothidea</name>
    <dbReference type="NCBI Taxonomy" id="55169"/>
    <lineage>
        <taxon>Eukaryota</taxon>
        <taxon>Fungi</taxon>
        <taxon>Dikarya</taxon>
        <taxon>Ascomycota</taxon>
        <taxon>Pezizomycotina</taxon>
        <taxon>Dothideomycetes</taxon>
        <taxon>Dothideomycetes incertae sedis</taxon>
        <taxon>Botryosphaeriales</taxon>
        <taxon>Botryosphaeriaceae</taxon>
        <taxon>Botryosphaeria</taxon>
    </lineage>
</organism>
<dbReference type="PROSITE" id="PS51891">
    <property type="entry name" value="CENP_V_GFA"/>
    <property type="match status" value="1"/>
</dbReference>
<sequence>MLHGTCLCGGIEYEIDISDDAALKTTTCHCRSCRKITSATTSLNLTAPSSAFKLIKGTLKTVTTRHIDEGFDFSIAFCGSCGSAIYALPPGQPPPPVVIIQVGTLDDAAPLEATPEKELNIKYRPGWVGEAKGAVQCRTYIE</sequence>
<dbReference type="EMBL" id="WWBZ02000009">
    <property type="protein sequence ID" value="KAF4311565.1"/>
    <property type="molecule type" value="Genomic_DNA"/>
</dbReference>
<dbReference type="GO" id="GO:0016846">
    <property type="term" value="F:carbon-sulfur lyase activity"/>
    <property type="evidence" value="ECO:0007669"/>
    <property type="project" value="InterPro"/>
</dbReference>
<comment type="similarity">
    <text evidence="1">Belongs to the Gfa family.</text>
</comment>
<evidence type="ECO:0000256" key="3">
    <source>
        <dbReference type="ARBA" id="ARBA00022833"/>
    </source>
</evidence>
<comment type="caution">
    <text evidence="6">The sequence shown here is derived from an EMBL/GenBank/DDBJ whole genome shotgun (WGS) entry which is preliminary data.</text>
</comment>
<dbReference type="Pfam" id="PF04828">
    <property type="entry name" value="GFA"/>
    <property type="match status" value="1"/>
</dbReference>
<reference evidence="6" key="1">
    <citation type="submission" date="2020-04" db="EMBL/GenBank/DDBJ databases">
        <title>Genome Assembly and Annotation of Botryosphaeria dothidea sdau 11-99, a Latent Pathogen of Apple Fruit Ring Rot in China.</title>
        <authorList>
            <person name="Yu C."/>
            <person name="Diao Y."/>
            <person name="Lu Q."/>
            <person name="Zhao J."/>
            <person name="Cui S."/>
            <person name="Peng C."/>
            <person name="He B."/>
            <person name="Liu H."/>
        </authorList>
    </citation>
    <scope>NUCLEOTIDE SEQUENCE [LARGE SCALE GENOMIC DNA]</scope>
    <source>
        <strain evidence="6">Sdau11-99</strain>
    </source>
</reference>
<dbReference type="PANTHER" id="PTHR33337:SF30">
    <property type="entry name" value="DUF636 DOMAIN PROTEIN (AFU_ORTHOLOGUE AFUA_1G03180)"/>
    <property type="match status" value="1"/>
</dbReference>
<dbReference type="InterPro" id="IPR006913">
    <property type="entry name" value="CENP-V/GFA"/>
</dbReference>
<evidence type="ECO:0000256" key="4">
    <source>
        <dbReference type="ARBA" id="ARBA00023239"/>
    </source>
</evidence>
<evidence type="ECO:0000256" key="1">
    <source>
        <dbReference type="ARBA" id="ARBA00005495"/>
    </source>
</evidence>
<evidence type="ECO:0000259" key="5">
    <source>
        <dbReference type="PROSITE" id="PS51891"/>
    </source>
</evidence>
<evidence type="ECO:0000256" key="2">
    <source>
        <dbReference type="ARBA" id="ARBA00022723"/>
    </source>
</evidence>
<keyword evidence="4" id="KW-0456">Lyase</keyword>
<evidence type="ECO:0000313" key="6">
    <source>
        <dbReference type="EMBL" id="KAF4311565.1"/>
    </source>
</evidence>
<dbReference type="Gene3D" id="3.90.1590.10">
    <property type="entry name" value="glutathione-dependent formaldehyde- activating enzyme (gfa)"/>
    <property type="match status" value="1"/>
</dbReference>
<protein>
    <submittedName>
        <fullName evidence="6">Glutathione-dependent formaldehyde-activating</fullName>
    </submittedName>
</protein>
<proteinExistence type="inferred from homology"/>
<name>A0A8H4J1X6_9PEZI</name>
<dbReference type="InterPro" id="IPR011057">
    <property type="entry name" value="Mss4-like_sf"/>
</dbReference>
<dbReference type="SUPFAM" id="SSF51316">
    <property type="entry name" value="Mss4-like"/>
    <property type="match status" value="1"/>
</dbReference>
<keyword evidence="7" id="KW-1185">Reference proteome</keyword>
<dbReference type="AlphaFoldDB" id="A0A8H4J1X6"/>
<feature type="domain" description="CENP-V/GFA" evidence="5">
    <location>
        <begin position="2"/>
        <end position="120"/>
    </location>
</feature>
<accession>A0A8H4J1X6</accession>
<evidence type="ECO:0000313" key="7">
    <source>
        <dbReference type="Proteomes" id="UP000572817"/>
    </source>
</evidence>
<dbReference type="OrthoDB" id="2212170at2759"/>
<gene>
    <name evidence="6" type="ORF">GTA08_BOTSDO13027</name>
</gene>
<keyword evidence="2" id="KW-0479">Metal-binding</keyword>
<dbReference type="PANTHER" id="PTHR33337">
    <property type="entry name" value="GFA DOMAIN-CONTAINING PROTEIN"/>
    <property type="match status" value="1"/>
</dbReference>
<dbReference type="Proteomes" id="UP000572817">
    <property type="component" value="Unassembled WGS sequence"/>
</dbReference>
<keyword evidence="3" id="KW-0862">Zinc</keyword>